<dbReference type="SUPFAM" id="SSF56784">
    <property type="entry name" value="HAD-like"/>
    <property type="match status" value="1"/>
</dbReference>
<dbReference type="GO" id="GO:0005737">
    <property type="term" value="C:cytoplasm"/>
    <property type="evidence" value="ECO:0007669"/>
    <property type="project" value="TreeGrafter"/>
</dbReference>
<proteinExistence type="predicted"/>
<dbReference type="Pfam" id="PF13242">
    <property type="entry name" value="Hydrolase_like"/>
    <property type="match status" value="1"/>
</dbReference>
<evidence type="ECO:0000313" key="1">
    <source>
        <dbReference type="EMBL" id="ADI18047.1"/>
    </source>
</evidence>
<name>E0XUF6_9ACTN</name>
<dbReference type="InterPro" id="IPR023214">
    <property type="entry name" value="HAD_sf"/>
</dbReference>
<accession>E0XUF6</accession>
<dbReference type="EMBL" id="GU474880">
    <property type="protein sequence ID" value="ADI18047.1"/>
    <property type="molecule type" value="Genomic_DNA"/>
</dbReference>
<dbReference type="Gene3D" id="3.40.50.1000">
    <property type="entry name" value="HAD superfamily/HAD-like"/>
    <property type="match status" value="2"/>
</dbReference>
<dbReference type="InterPro" id="IPR036412">
    <property type="entry name" value="HAD-like_sf"/>
</dbReference>
<dbReference type="PANTHER" id="PTHR19288:SF46">
    <property type="entry name" value="HALOACID DEHALOGENASE-LIKE HYDROLASE DOMAIN-CONTAINING PROTEIN 2"/>
    <property type="match status" value="1"/>
</dbReference>
<reference evidence="1" key="1">
    <citation type="journal article" date="2011" name="Environ. Microbiol.">
        <title>Time-series analyses of Monterey Bay coastal microbial picoplankton using a 'genome proxy' microarray.</title>
        <authorList>
            <person name="Rich V.I."/>
            <person name="Pham V.D."/>
            <person name="Eppley J."/>
            <person name="Shi Y."/>
            <person name="DeLong E.F."/>
        </authorList>
    </citation>
    <scope>NUCLEOTIDE SEQUENCE</scope>
</reference>
<protein>
    <submittedName>
        <fullName evidence="1">Predicted sugar phosphatases of the had superfamily</fullName>
    </submittedName>
</protein>
<dbReference type="AlphaFoldDB" id="E0XUF6"/>
<sequence length="212" mass="22081">MKLEACGIEAEDRVLTSAMAAASLVEVGERVLVCAGDGVVEAVEQRGALPLNPSDETIPKEPIDAVIVGFHREFDFHRLAVSAQAIHDGARLISTNNDPTYPTPQGLLPGNGSLTAALATAGKTEATVAGKPHRPIADLALRWLNVERGSSGNIVVGDLPATDGLLAAELGFDFGLVLSGVTSPEEATRCQPTPNFVADDLQSLVGLILDPK</sequence>
<dbReference type="GO" id="GO:0016791">
    <property type="term" value="F:phosphatase activity"/>
    <property type="evidence" value="ECO:0007669"/>
    <property type="project" value="TreeGrafter"/>
</dbReference>
<organism evidence="1">
    <name type="scientific">uncultured actinobacterium HF0200_20K23</name>
    <dbReference type="NCBI Taxonomy" id="711001"/>
    <lineage>
        <taxon>Bacteria</taxon>
        <taxon>Bacillati</taxon>
        <taxon>Actinomycetota</taxon>
        <taxon>Actinomycetes</taxon>
        <taxon>environmental samples</taxon>
    </lineage>
</organism>
<dbReference type="PANTHER" id="PTHR19288">
    <property type="entry name" value="4-NITROPHENYLPHOSPHATASE-RELATED"/>
    <property type="match status" value="1"/>
</dbReference>